<feature type="transmembrane region" description="Helical" evidence="6">
    <location>
        <begin position="53"/>
        <end position="71"/>
    </location>
</feature>
<dbReference type="InterPro" id="IPR050189">
    <property type="entry name" value="MFS_Efflux_Transporters"/>
</dbReference>
<dbReference type="InterPro" id="IPR011701">
    <property type="entry name" value="MFS"/>
</dbReference>
<keyword evidence="3 6" id="KW-0812">Transmembrane</keyword>
<dbReference type="GO" id="GO:0005886">
    <property type="term" value="C:plasma membrane"/>
    <property type="evidence" value="ECO:0007669"/>
    <property type="project" value="UniProtKB-SubCell"/>
</dbReference>
<gene>
    <name evidence="8" type="ORF">METZ01_LOCUS242918</name>
</gene>
<protein>
    <recommendedName>
        <fullName evidence="7">Major facilitator superfamily (MFS) profile domain-containing protein</fullName>
    </recommendedName>
</protein>
<feature type="transmembrane region" description="Helical" evidence="6">
    <location>
        <begin position="176"/>
        <end position="194"/>
    </location>
</feature>
<feature type="domain" description="Major facilitator superfamily (MFS) profile" evidence="7">
    <location>
        <begin position="19"/>
        <end position="253"/>
    </location>
</feature>
<feature type="transmembrane region" description="Helical" evidence="6">
    <location>
        <begin position="108"/>
        <end position="126"/>
    </location>
</feature>
<evidence type="ECO:0000256" key="6">
    <source>
        <dbReference type="SAM" id="Phobius"/>
    </source>
</evidence>
<proteinExistence type="predicted"/>
<dbReference type="InterPro" id="IPR036259">
    <property type="entry name" value="MFS_trans_sf"/>
</dbReference>
<reference evidence="8" key="1">
    <citation type="submission" date="2018-05" db="EMBL/GenBank/DDBJ databases">
        <authorList>
            <person name="Lanie J.A."/>
            <person name="Ng W.-L."/>
            <person name="Kazmierczak K.M."/>
            <person name="Andrzejewski T.M."/>
            <person name="Davidsen T.M."/>
            <person name="Wayne K.J."/>
            <person name="Tettelin H."/>
            <person name="Glass J.I."/>
            <person name="Rusch D."/>
            <person name="Podicherti R."/>
            <person name="Tsui H.-C.T."/>
            <person name="Winkler M.E."/>
        </authorList>
    </citation>
    <scope>NUCLEOTIDE SEQUENCE</scope>
</reference>
<dbReference type="PANTHER" id="PTHR43124">
    <property type="entry name" value="PURINE EFFLUX PUMP PBUE"/>
    <property type="match status" value="1"/>
</dbReference>
<feature type="non-terminal residue" evidence="8">
    <location>
        <position position="253"/>
    </location>
</feature>
<evidence type="ECO:0000259" key="7">
    <source>
        <dbReference type="PROSITE" id="PS50850"/>
    </source>
</evidence>
<dbReference type="AlphaFoldDB" id="A0A382HRN7"/>
<dbReference type="PANTHER" id="PTHR43124:SF3">
    <property type="entry name" value="CHLORAMPHENICOL EFFLUX PUMP RV0191"/>
    <property type="match status" value="1"/>
</dbReference>
<dbReference type="PROSITE" id="PS50850">
    <property type="entry name" value="MFS"/>
    <property type="match status" value="1"/>
</dbReference>
<keyword evidence="2" id="KW-1003">Cell membrane</keyword>
<feature type="transmembrane region" description="Helical" evidence="6">
    <location>
        <begin position="147"/>
        <end position="170"/>
    </location>
</feature>
<keyword evidence="5 6" id="KW-0472">Membrane</keyword>
<dbReference type="EMBL" id="UINC01062950">
    <property type="protein sequence ID" value="SVB90064.1"/>
    <property type="molecule type" value="Genomic_DNA"/>
</dbReference>
<evidence type="ECO:0000313" key="8">
    <source>
        <dbReference type="EMBL" id="SVB90064.1"/>
    </source>
</evidence>
<feature type="transmembrane region" description="Helical" evidence="6">
    <location>
        <begin position="224"/>
        <end position="248"/>
    </location>
</feature>
<feature type="transmembrane region" description="Helical" evidence="6">
    <location>
        <begin position="17"/>
        <end position="41"/>
    </location>
</feature>
<sequence>MQDSENSQDYITHRQRLTLLIVMVSGHALKHIFNSALFVMIPQIKSSLGLTNTQVGIFSTFRGIAGGLANIPAGYVGDKLVSYRGVILGTSIITLSIFALALGCATTFWLAVIAASLYSISITFWHPSAISSLSREFVSKRGFAISLHGTGGSVGETLGPIIVGLLIGIIGWRAVLQVSILPGVIFGAAIWIILRTIPSRNHETTDNYAYWESMLGLLKNRKMLLVLVFAAGFTGGQSTILTFLPVYLDEQLG</sequence>
<dbReference type="SUPFAM" id="SSF103473">
    <property type="entry name" value="MFS general substrate transporter"/>
    <property type="match status" value="1"/>
</dbReference>
<dbReference type="Gene3D" id="1.20.1250.20">
    <property type="entry name" value="MFS general substrate transporter like domains"/>
    <property type="match status" value="1"/>
</dbReference>
<keyword evidence="4 6" id="KW-1133">Transmembrane helix</keyword>
<feature type="transmembrane region" description="Helical" evidence="6">
    <location>
        <begin position="83"/>
        <end position="102"/>
    </location>
</feature>
<evidence type="ECO:0000256" key="1">
    <source>
        <dbReference type="ARBA" id="ARBA00004651"/>
    </source>
</evidence>
<evidence type="ECO:0000256" key="3">
    <source>
        <dbReference type="ARBA" id="ARBA00022692"/>
    </source>
</evidence>
<name>A0A382HRN7_9ZZZZ</name>
<comment type="subcellular location">
    <subcellularLocation>
        <location evidence="1">Cell membrane</location>
        <topology evidence="1">Multi-pass membrane protein</topology>
    </subcellularLocation>
</comment>
<organism evidence="8">
    <name type="scientific">marine metagenome</name>
    <dbReference type="NCBI Taxonomy" id="408172"/>
    <lineage>
        <taxon>unclassified sequences</taxon>
        <taxon>metagenomes</taxon>
        <taxon>ecological metagenomes</taxon>
    </lineage>
</organism>
<dbReference type="InterPro" id="IPR020846">
    <property type="entry name" value="MFS_dom"/>
</dbReference>
<dbReference type="Pfam" id="PF07690">
    <property type="entry name" value="MFS_1"/>
    <property type="match status" value="1"/>
</dbReference>
<accession>A0A382HRN7</accession>
<evidence type="ECO:0000256" key="2">
    <source>
        <dbReference type="ARBA" id="ARBA00022475"/>
    </source>
</evidence>
<dbReference type="GO" id="GO:0022857">
    <property type="term" value="F:transmembrane transporter activity"/>
    <property type="evidence" value="ECO:0007669"/>
    <property type="project" value="InterPro"/>
</dbReference>
<evidence type="ECO:0000256" key="4">
    <source>
        <dbReference type="ARBA" id="ARBA00022989"/>
    </source>
</evidence>
<evidence type="ECO:0000256" key="5">
    <source>
        <dbReference type="ARBA" id="ARBA00023136"/>
    </source>
</evidence>